<reference evidence="5" key="2">
    <citation type="submission" date="2023-06" db="EMBL/GenBank/DDBJ databases">
        <authorList>
            <consortium name="Lawrence Berkeley National Laboratory"/>
            <person name="Haridas S."/>
            <person name="Hensen N."/>
            <person name="Bonometti L."/>
            <person name="Westerberg I."/>
            <person name="Brannstrom I.O."/>
            <person name="Guillou S."/>
            <person name="Cros-Aarteil S."/>
            <person name="Calhoun S."/>
            <person name="Kuo A."/>
            <person name="Mondo S."/>
            <person name="Pangilinan J."/>
            <person name="Riley R."/>
            <person name="LaButti K."/>
            <person name="Andreopoulos B."/>
            <person name="Lipzen A."/>
            <person name="Chen C."/>
            <person name="Yanf M."/>
            <person name="Daum C."/>
            <person name="Ng V."/>
            <person name="Clum A."/>
            <person name="Steindorff A."/>
            <person name="Ohm R."/>
            <person name="Martin F."/>
            <person name="Silar P."/>
            <person name="Natvig D."/>
            <person name="Lalanne C."/>
            <person name="Gautier V."/>
            <person name="Ament-velasquez S.L."/>
            <person name="Kruys A."/>
            <person name="Hutchinson M.I."/>
            <person name="Powell A.J."/>
            <person name="Barry K."/>
            <person name="Miller A.N."/>
            <person name="Grigoriev I.V."/>
            <person name="Debuchy R."/>
            <person name="Gladieux P."/>
            <person name="Thoren M.H."/>
            <person name="Johannesson H."/>
        </authorList>
    </citation>
    <scope>NUCLEOTIDE SEQUENCE</scope>
    <source>
        <strain evidence="5">CBS 232.78</strain>
    </source>
</reference>
<keyword evidence="3" id="KW-0687">Ribonucleoprotein</keyword>
<name>A0AAE0KKH8_9PEZI</name>
<dbReference type="NCBIfam" id="TIGR01030">
    <property type="entry name" value="rpmH_bact"/>
    <property type="match status" value="1"/>
</dbReference>
<dbReference type="GO" id="GO:0003735">
    <property type="term" value="F:structural constituent of ribosome"/>
    <property type="evidence" value="ECO:0007669"/>
    <property type="project" value="InterPro"/>
</dbReference>
<dbReference type="EMBL" id="JAULSW010000006">
    <property type="protein sequence ID" value="KAK3378428.1"/>
    <property type="molecule type" value="Genomic_DNA"/>
</dbReference>
<dbReference type="Proteomes" id="UP001285441">
    <property type="component" value="Unassembled WGS sequence"/>
</dbReference>
<dbReference type="Gene3D" id="1.10.287.3980">
    <property type="match status" value="1"/>
</dbReference>
<protein>
    <recommendedName>
        <fullName evidence="7">Mitochondrial LSU ribosomal protein L34</fullName>
    </recommendedName>
</protein>
<keyword evidence="6" id="KW-1185">Reference proteome</keyword>
<dbReference type="InterPro" id="IPR000271">
    <property type="entry name" value="Ribosomal_bL34"/>
</dbReference>
<feature type="region of interest" description="Disordered" evidence="4">
    <location>
        <begin position="117"/>
        <end position="159"/>
    </location>
</feature>
<evidence type="ECO:0000313" key="6">
    <source>
        <dbReference type="Proteomes" id="UP001285441"/>
    </source>
</evidence>
<reference evidence="5" key="1">
    <citation type="journal article" date="2023" name="Mol. Phylogenet. Evol.">
        <title>Genome-scale phylogeny and comparative genomics of the fungal order Sordariales.</title>
        <authorList>
            <person name="Hensen N."/>
            <person name="Bonometti L."/>
            <person name="Westerberg I."/>
            <person name="Brannstrom I.O."/>
            <person name="Guillou S."/>
            <person name="Cros-Aarteil S."/>
            <person name="Calhoun S."/>
            <person name="Haridas S."/>
            <person name="Kuo A."/>
            <person name="Mondo S."/>
            <person name="Pangilinan J."/>
            <person name="Riley R."/>
            <person name="LaButti K."/>
            <person name="Andreopoulos B."/>
            <person name="Lipzen A."/>
            <person name="Chen C."/>
            <person name="Yan M."/>
            <person name="Daum C."/>
            <person name="Ng V."/>
            <person name="Clum A."/>
            <person name="Steindorff A."/>
            <person name="Ohm R.A."/>
            <person name="Martin F."/>
            <person name="Silar P."/>
            <person name="Natvig D.O."/>
            <person name="Lalanne C."/>
            <person name="Gautier V."/>
            <person name="Ament-Velasquez S.L."/>
            <person name="Kruys A."/>
            <person name="Hutchinson M.I."/>
            <person name="Powell A.J."/>
            <person name="Barry K."/>
            <person name="Miller A.N."/>
            <person name="Grigoriev I.V."/>
            <person name="Debuchy R."/>
            <person name="Gladieux P."/>
            <person name="Hiltunen Thoren M."/>
            <person name="Johannesson H."/>
        </authorList>
    </citation>
    <scope>NUCLEOTIDE SEQUENCE</scope>
    <source>
        <strain evidence="5">CBS 232.78</strain>
    </source>
</reference>
<dbReference type="GO" id="GO:0006412">
    <property type="term" value="P:translation"/>
    <property type="evidence" value="ECO:0007669"/>
    <property type="project" value="InterPro"/>
</dbReference>
<dbReference type="AlphaFoldDB" id="A0AAE0KKH8"/>
<dbReference type="GO" id="GO:0005840">
    <property type="term" value="C:ribosome"/>
    <property type="evidence" value="ECO:0007669"/>
    <property type="project" value="UniProtKB-KW"/>
</dbReference>
<evidence type="ECO:0000256" key="4">
    <source>
        <dbReference type="SAM" id="MobiDB-lite"/>
    </source>
</evidence>
<evidence type="ECO:0000256" key="3">
    <source>
        <dbReference type="ARBA" id="ARBA00023274"/>
    </source>
</evidence>
<feature type="region of interest" description="Disordered" evidence="4">
    <location>
        <begin position="40"/>
        <end position="72"/>
    </location>
</feature>
<evidence type="ECO:0008006" key="7">
    <source>
        <dbReference type="Google" id="ProtNLM"/>
    </source>
</evidence>
<feature type="compositionally biased region" description="Polar residues" evidence="4">
    <location>
        <begin position="40"/>
        <end position="53"/>
    </location>
</feature>
<dbReference type="HAMAP" id="MF_00391">
    <property type="entry name" value="Ribosomal_bL34"/>
    <property type="match status" value="1"/>
</dbReference>
<accession>A0AAE0KKH8</accession>
<gene>
    <name evidence="5" type="ORF">B0H63DRAFT_525661</name>
</gene>
<evidence type="ECO:0000256" key="2">
    <source>
        <dbReference type="ARBA" id="ARBA00022980"/>
    </source>
</evidence>
<sequence>MSRLAISSSPLLQAALQPSRSQLLQRCLAKPKMKTTQITRSFSHLPSLRPTTLSSSSSSSSSSIFRQTQTPLARLPATATNSMSAEGEVLDLVPKSSISAHPAFGGIASQIRCGPRPTMSGHSRLVQKRRHGFLSRIKTKNGRKTLQRRKEKGRKRLSA</sequence>
<comment type="caution">
    <text evidence="5">The sequence shown here is derived from an EMBL/GenBank/DDBJ whole genome shotgun (WGS) entry which is preliminary data.</text>
</comment>
<keyword evidence="2" id="KW-0689">Ribosomal protein</keyword>
<comment type="similarity">
    <text evidence="1">Belongs to the bacterial ribosomal protein bL34 family.</text>
</comment>
<dbReference type="Pfam" id="PF00468">
    <property type="entry name" value="Ribosomal_L34"/>
    <property type="match status" value="1"/>
</dbReference>
<evidence type="ECO:0000256" key="1">
    <source>
        <dbReference type="ARBA" id="ARBA00010111"/>
    </source>
</evidence>
<proteinExistence type="inferred from homology"/>
<feature type="compositionally biased region" description="Low complexity" evidence="4">
    <location>
        <begin position="54"/>
        <end position="63"/>
    </location>
</feature>
<evidence type="ECO:0000313" key="5">
    <source>
        <dbReference type="EMBL" id="KAK3378428.1"/>
    </source>
</evidence>
<feature type="compositionally biased region" description="Basic residues" evidence="4">
    <location>
        <begin position="125"/>
        <end position="159"/>
    </location>
</feature>
<organism evidence="5 6">
    <name type="scientific">Podospora didyma</name>
    <dbReference type="NCBI Taxonomy" id="330526"/>
    <lineage>
        <taxon>Eukaryota</taxon>
        <taxon>Fungi</taxon>
        <taxon>Dikarya</taxon>
        <taxon>Ascomycota</taxon>
        <taxon>Pezizomycotina</taxon>
        <taxon>Sordariomycetes</taxon>
        <taxon>Sordariomycetidae</taxon>
        <taxon>Sordariales</taxon>
        <taxon>Podosporaceae</taxon>
        <taxon>Podospora</taxon>
    </lineage>
</organism>
<dbReference type="GO" id="GO:1990904">
    <property type="term" value="C:ribonucleoprotein complex"/>
    <property type="evidence" value="ECO:0007669"/>
    <property type="project" value="UniProtKB-KW"/>
</dbReference>